<dbReference type="PhylomeDB" id="A0A068TLN9"/>
<evidence type="ECO:0000313" key="8">
    <source>
        <dbReference type="EMBL" id="CDO96849.1"/>
    </source>
</evidence>
<keyword evidence="4" id="KW-0539">Nucleus</keyword>
<dbReference type="CDD" id="cd00167">
    <property type="entry name" value="SANT"/>
    <property type="match status" value="2"/>
</dbReference>
<feature type="domain" description="HTH myb-type" evidence="7">
    <location>
        <begin position="9"/>
        <end position="65"/>
    </location>
</feature>
<dbReference type="PROSITE" id="PS51294">
    <property type="entry name" value="HTH_MYB"/>
    <property type="match status" value="2"/>
</dbReference>
<feature type="domain" description="HTH myb-type" evidence="7">
    <location>
        <begin position="138"/>
        <end position="167"/>
    </location>
</feature>
<dbReference type="GO" id="GO:0005634">
    <property type="term" value="C:nucleus"/>
    <property type="evidence" value="ECO:0007669"/>
    <property type="project" value="UniProtKB-SubCell"/>
</dbReference>
<keyword evidence="9" id="KW-1185">Reference proteome</keyword>
<feature type="domain" description="Myb-like" evidence="6">
    <location>
        <begin position="9"/>
        <end position="61"/>
    </location>
</feature>
<feature type="compositionally biased region" description="Low complexity" evidence="5">
    <location>
        <begin position="184"/>
        <end position="193"/>
    </location>
</feature>
<dbReference type="InterPro" id="IPR017930">
    <property type="entry name" value="Myb_dom"/>
</dbReference>
<evidence type="ECO:0000313" key="9">
    <source>
        <dbReference type="Proteomes" id="UP000295252"/>
    </source>
</evidence>
<feature type="region of interest" description="Disordered" evidence="5">
    <location>
        <begin position="251"/>
        <end position="277"/>
    </location>
</feature>
<evidence type="ECO:0000256" key="5">
    <source>
        <dbReference type="SAM" id="MobiDB-lite"/>
    </source>
</evidence>
<dbReference type="InterPro" id="IPR015495">
    <property type="entry name" value="Myb_TF_plants"/>
</dbReference>
<feature type="domain" description="Myb-like" evidence="6">
    <location>
        <begin position="62"/>
        <end position="163"/>
    </location>
</feature>
<dbReference type="InterPro" id="IPR001005">
    <property type="entry name" value="SANT/Myb"/>
</dbReference>
<feature type="region of interest" description="Disordered" evidence="5">
    <location>
        <begin position="170"/>
        <end position="209"/>
    </location>
</feature>
<comment type="subcellular location">
    <subcellularLocation>
        <location evidence="1">Nucleus</location>
    </subcellularLocation>
</comment>
<dbReference type="STRING" id="49390.A0A068TLN9"/>
<dbReference type="AlphaFoldDB" id="A0A068TLN9"/>
<dbReference type="GO" id="GO:0003677">
    <property type="term" value="F:DNA binding"/>
    <property type="evidence" value="ECO:0007669"/>
    <property type="project" value="UniProtKB-KW"/>
</dbReference>
<dbReference type="PANTHER" id="PTHR47999:SF96">
    <property type="entry name" value="TRANSCRIPTION REPRESSOR MYB6-LIKE"/>
    <property type="match status" value="1"/>
</dbReference>
<accession>A0A068TLN9</accession>
<dbReference type="Gramene" id="CDO96849">
    <property type="protein sequence ID" value="CDO96849"/>
    <property type="gene ID" value="GSCOC_T00014005001"/>
</dbReference>
<evidence type="ECO:0000259" key="6">
    <source>
        <dbReference type="PROSITE" id="PS50090"/>
    </source>
</evidence>
<keyword evidence="2" id="KW-0677">Repeat</keyword>
<name>A0A068TLN9_COFCA</name>
<dbReference type="Gene3D" id="1.10.10.60">
    <property type="entry name" value="Homeodomain-like"/>
    <property type="match status" value="2"/>
</dbReference>
<dbReference type="PANTHER" id="PTHR47999">
    <property type="entry name" value="TRANSCRIPTION FACTOR MYB8-RELATED-RELATED"/>
    <property type="match status" value="1"/>
</dbReference>
<dbReference type="SMART" id="SM00717">
    <property type="entry name" value="SANT"/>
    <property type="match status" value="2"/>
</dbReference>
<dbReference type="PROSITE" id="PS50090">
    <property type="entry name" value="MYB_LIKE"/>
    <property type="match status" value="2"/>
</dbReference>
<reference evidence="9" key="1">
    <citation type="journal article" date="2014" name="Science">
        <title>The coffee genome provides insight into the convergent evolution of caffeine biosynthesis.</title>
        <authorList>
            <person name="Denoeud F."/>
            <person name="Carretero-Paulet L."/>
            <person name="Dereeper A."/>
            <person name="Droc G."/>
            <person name="Guyot R."/>
            <person name="Pietrella M."/>
            <person name="Zheng C."/>
            <person name="Alberti A."/>
            <person name="Anthony F."/>
            <person name="Aprea G."/>
            <person name="Aury J.M."/>
            <person name="Bento P."/>
            <person name="Bernard M."/>
            <person name="Bocs S."/>
            <person name="Campa C."/>
            <person name="Cenci A."/>
            <person name="Combes M.C."/>
            <person name="Crouzillat D."/>
            <person name="Da Silva C."/>
            <person name="Daddiego L."/>
            <person name="De Bellis F."/>
            <person name="Dussert S."/>
            <person name="Garsmeur O."/>
            <person name="Gayraud T."/>
            <person name="Guignon V."/>
            <person name="Jahn K."/>
            <person name="Jamilloux V."/>
            <person name="Joet T."/>
            <person name="Labadie K."/>
            <person name="Lan T."/>
            <person name="Leclercq J."/>
            <person name="Lepelley M."/>
            <person name="Leroy T."/>
            <person name="Li L.T."/>
            <person name="Librado P."/>
            <person name="Lopez L."/>
            <person name="Munoz A."/>
            <person name="Noel B."/>
            <person name="Pallavicini A."/>
            <person name="Perrotta G."/>
            <person name="Poncet V."/>
            <person name="Pot D."/>
            <person name="Priyono X."/>
            <person name="Rigoreau M."/>
            <person name="Rouard M."/>
            <person name="Rozas J."/>
            <person name="Tranchant-Dubreuil C."/>
            <person name="VanBuren R."/>
            <person name="Zhang Q."/>
            <person name="Andrade A.C."/>
            <person name="Argout X."/>
            <person name="Bertrand B."/>
            <person name="de Kochko A."/>
            <person name="Graziosi G."/>
            <person name="Henry R.J."/>
            <person name="Jayarama X."/>
            <person name="Ming R."/>
            <person name="Nagai C."/>
            <person name="Rounsley S."/>
            <person name="Sankoff D."/>
            <person name="Giuliano G."/>
            <person name="Albert V.A."/>
            <person name="Wincker P."/>
            <person name="Lashermes P."/>
        </authorList>
    </citation>
    <scope>NUCLEOTIDE SEQUENCE [LARGE SCALE GENOMIC DNA]</scope>
    <source>
        <strain evidence="9">cv. DH200-94</strain>
    </source>
</reference>
<keyword evidence="3" id="KW-0238">DNA-binding</keyword>
<sequence length="390" mass="43952">MGRRPCCAKEGLNRGAWTPLEDKILTDYIKSHGVGKWASLPRRAGLKRCGKSCRLRWVNYLRSDIKRGNITDDEEDLIIRLHKLLGNRPATLLGRRNLPVFLPRIPVHVNFQTYHKKKKKKLFTLLICIVWDFKESVQEWSLIAGRLPGRTDNEIKNYWNTKIVKKIQGRQHLPACSSAPLTKPSSSRSRSPPLLQNLTRTDQPPNSEKLELESCTHVIRTKARRLTKVFIDEDLQTSAGTQQPGIIAPAEAQAPPSSADAKENFNKTPTDHNNTVGAEQPLGAVMESPSTFSGEEGYSSSSGFMMDFEMDDKYLFDFLSTDVVQFTHDFFEGVVQGTNIETNHEVETNDFPPNSCPTALSHDDDDDHNLADLGSITTFLHPALAWFHED</sequence>
<dbReference type="OMA" id="CTHVIRT"/>
<dbReference type="EMBL" id="HG739085">
    <property type="protein sequence ID" value="CDO96849.1"/>
    <property type="molecule type" value="Genomic_DNA"/>
</dbReference>
<organism evidence="8 9">
    <name type="scientific">Coffea canephora</name>
    <name type="common">Robusta coffee</name>
    <dbReference type="NCBI Taxonomy" id="49390"/>
    <lineage>
        <taxon>Eukaryota</taxon>
        <taxon>Viridiplantae</taxon>
        <taxon>Streptophyta</taxon>
        <taxon>Embryophyta</taxon>
        <taxon>Tracheophyta</taxon>
        <taxon>Spermatophyta</taxon>
        <taxon>Magnoliopsida</taxon>
        <taxon>eudicotyledons</taxon>
        <taxon>Gunneridae</taxon>
        <taxon>Pentapetalae</taxon>
        <taxon>asterids</taxon>
        <taxon>lamiids</taxon>
        <taxon>Gentianales</taxon>
        <taxon>Rubiaceae</taxon>
        <taxon>Ixoroideae</taxon>
        <taxon>Gardenieae complex</taxon>
        <taxon>Bertiereae - Coffeeae clade</taxon>
        <taxon>Coffeeae</taxon>
        <taxon>Coffea</taxon>
    </lineage>
</organism>
<dbReference type="InParanoid" id="A0A068TLN9"/>
<gene>
    <name evidence="8" type="ORF">GSCOC_T00014005001</name>
</gene>
<evidence type="ECO:0000256" key="2">
    <source>
        <dbReference type="ARBA" id="ARBA00022737"/>
    </source>
</evidence>
<feature type="compositionally biased region" description="Polar residues" evidence="5">
    <location>
        <begin position="194"/>
        <end position="206"/>
    </location>
</feature>
<evidence type="ECO:0000256" key="1">
    <source>
        <dbReference type="ARBA" id="ARBA00004123"/>
    </source>
</evidence>
<dbReference type="Pfam" id="PF00249">
    <property type="entry name" value="Myb_DNA-binding"/>
    <property type="match status" value="2"/>
</dbReference>
<dbReference type="Proteomes" id="UP000295252">
    <property type="component" value="Chromosome IV"/>
</dbReference>
<dbReference type="InterPro" id="IPR009057">
    <property type="entry name" value="Homeodomain-like_sf"/>
</dbReference>
<evidence type="ECO:0000256" key="3">
    <source>
        <dbReference type="ARBA" id="ARBA00023125"/>
    </source>
</evidence>
<dbReference type="FunFam" id="1.10.10.60:FF:000001">
    <property type="entry name" value="MYB-related transcription factor"/>
    <property type="match status" value="1"/>
</dbReference>
<feature type="compositionally biased region" description="Polar residues" evidence="5">
    <location>
        <begin position="266"/>
        <end position="277"/>
    </location>
</feature>
<proteinExistence type="predicted"/>
<dbReference type="SUPFAM" id="SSF46689">
    <property type="entry name" value="Homeodomain-like"/>
    <property type="match status" value="2"/>
</dbReference>
<evidence type="ECO:0000259" key="7">
    <source>
        <dbReference type="PROSITE" id="PS51294"/>
    </source>
</evidence>
<protein>
    <submittedName>
        <fullName evidence="8">Uncharacterized protein</fullName>
    </submittedName>
</protein>
<evidence type="ECO:0000256" key="4">
    <source>
        <dbReference type="ARBA" id="ARBA00023242"/>
    </source>
</evidence>